<evidence type="ECO:0000313" key="2">
    <source>
        <dbReference type="EMBL" id="QDU23687.1"/>
    </source>
</evidence>
<keyword evidence="3" id="KW-1185">Reference proteome</keyword>
<dbReference type="EMBL" id="CP036273">
    <property type="protein sequence ID" value="QDU23687.1"/>
    <property type="molecule type" value="Genomic_DNA"/>
</dbReference>
<sequence precursor="true">MSPRSSLSVLTAAVLAWCAAVGFAQPVPLPQPRPGGGETPQPAGGQPAPFLPWEDKAFTAFPNLAPPPGDKRAGPRGHLHPAMERLWKLAVAEVPADASPLRKIQLAQVREGFSYLTRVRMRIELGMFRSEEYMLYLEMQRSVFRLAGELAATPTGKVMWYEDAVRAAWEVERFTAARIGNIDPPQQLNQARFWRLGAEADLVRAVEAAKGNR</sequence>
<feature type="signal peptide" evidence="1">
    <location>
        <begin position="1"/>
        <end position="24"/>
    </location>
</feature>
<dbReference type="Proteomes" id="UP000319576">
    <property type="component" value="Chromosome"/>
</dbReference>
<gene>
    <name evidence="2" type="ORF">ETAA1_56920</name>
</gene>
<proteinExistence type="predicted"/>
<accession>A0A517Y1P7</accession>
<keyword evidence="1" id="KW-0732">Signal</keyword>
<dbReference type="RefSeq" id="WP_145243916.1">
    <property type="nucleotide sequence ID" value="NZ_CP036273.1"/>
</dbReference>
<organism evidence="2 3">
    <name type="scientific">Urbifossiella limnaea</name>
    <dbReference type="NCBI Taxonomy" id="2528023"/>
    <lineage>
        <taxon>Bacteria</taxon>
        <taxon>Pseudomonadati</taxon>
        <taxon>Planctomycetota</taxon>
        <taxon>Planctomycetia</taxon>
        <taxon>Gemmatales</taxon>
        <taxon>Gemmataceae</taxon>
        <taxon>Urbifossiella</taxon>
    </lineage>
</organism>
<evidence type="ECO:0000313" key="3">
    <source>
        <dbReference type="Proteomes" id="UP000319576"/>
    </source>
</evidence>
<dbReference type="KEGG" id="uli:ETAA1_56920"/>
<reference evidence="2 3" key="1">
    <citation type="submission" date="2019-02" db="EMBL/GenBank/DDBJ databases">
        <title>Deep-cultivation of Planctomycetes and their phenomic and genomic characterization uncovers novel biology.</title>
        <authorList>
            <person name="Wiegand S."/>
            <person name="Jogler M."/>
            <person name="Boedeker C."/>
            <person name="Pinto D."/>
            <person name="Vollmers J."/>
            <person name="Rivas-Marin E."/>
            <person name="Kohn T."/>
            <person name="Peeters S.H."/>
            <person name="Heuer A."/>
            <person name="Rast P."/>
            <person name="Oberbeckmann S."/>
            <person name="Bunk B."/>
            <person name="Jeske O."/>
            <person name="Meyerdierks A."/>
            <person name="Storesund J.E."/>
            <person name="Kallscheuer N."/>
            <person name="Luecker S."/>
            <person name="Lage O.M."/>
            <person name="Pohl T."/>
            <person name="Merkel B.J."/>
            <person name="Hornburger P."/>
            <person name="Mueller R.-W."/>
            <person name="Bruemmer F."/>
            <person name="Labrenz M."/>
            <person name="Spormann A.M."/>
            <person name="Op den Camp H."/>
            <person name="Overmann J."/>
            <person name="Amann R."/>
            <person name="Jetten M.S.M."/>
            <person name="Mascher T."/>
            <person name="Medema M.H."/>
            <person name="Devos D.P."/>
            <person name="Kaster A.-K."/>
            <person name="Ovreas L."/>
            <person name="Rohde M."/>
            <person name="Galperin M.Y."/>
            <person name="Jogler C."/>
        </authorList>
    </citation>
    <scope>NUCLEOTIDE SEQUENCE [LARGE SCALE GENOMIC DNA]</scope>
    <source>
        <strain evidence="2 3">ETA_A1</strain>
    </source>
</reference>
<feature type="chain" id="PRO_5021836466" evidence="1">
    <location>
        <begin position="25"/>
        <end position="213"/>
    </location>
</feature>
<evidence type="ECO:0000256" key="1">
    <source>
        <dbReference type="SAM" id="SignalP"/>
    </source>
</evidence>
<name>A0A517Y1P7_9BACT</name>
<dbReference type="AlphaFoldDB" id="A0A517Y1P7"/>
<protein>
    <submittedName>
        <fullName evidence="2">Uncharacterized protein</fullName>
    </submittedName>
</protein>